<dbReference type="AlphaFoldDB" id="A0ABD6B965"/>
<name>A0ABD6B965_9EURY</name>
<dbReference type="Pfam" id="PF00082">
    <property type="entry name" value="Peptidase_S8"/>
    <property type="match status" value="1"/>
</dbReference>
<protein>
    <submittedName>
        <fullName evidence="3">S8 family serine peptidase</fullName>
    </submittedName>
</protein>
<organism evidence="3 4">
    <name type="scientific">Halolamina salina</name>
    <dbReference type="NCBI Taxonomy" id="1220023"/>
    <lineage>
        <taxon>Archaea</taxon>
        <taxon>Methanobacteriati</taxon>
        <taxon>Methanobacteriota</taxon>
        <taxon>Stenosarchaea group</taxon>
        <taxon>Halobacteria</taxon>
        <taxon>Halobacteriales</taxon>
        <taxon>Haloferacaceae</taxon>
    </lineage>
</organism>
<evidence type="ECO:0000256" key="1">
    <source>
        <dbReference type="PROSITE-ProRule" id="PRU01240"/>
    </source>
</evidence>
<dbReference type="InterPro" id="IPR000209">
    <property type="entry name" value="Peptidase_S8/S53_dom"/>
</dbReference>
<dbReference type="InterPro" id="IPR036852">
    <property type="entry name" value="Peptidase_S8/S53_dom_sf"/>
</dbReference>
<accession>A0ABD6B965</accession>
<proteinExistence type="inferred from homology"/>
<reference evidence="3 4" key="1">
    <citation type="journal article" date="2019" name="Int. J. Syst. Evol. Microbiol.">
        <title>The Global Catalogue of Microorganisms (GCM) 10K type strain sequencing project: providing services to taxonomists for standard genome sequencing and annotation.</title>
        <authorList>
            <consortium name="The Broad Institute Genomics Platform"/>
            <consortium name="The Broad Institute Genome Sequencing Center for Infectious Disease"/>
            <person name="Wu L."/>
            <person name="Ma J."/>
        </authorList>
    </citation>
    <scope>NUCLEOTIDE SEQUENCE [LARGE SCALE GENOMIC DNA]</scope>
    <source>
        <strain evidence="3 4">CGMCC 1.12285</strain>
    </source>
</reference>
<comment type="caution">
    <text evidence="1">Lacks conserved residue(s) required for the propagation of feature annotation.</text>
</comment>
<dbReference type="RefSeq" id="WP_379818889.1">
    <property type="nucleotide sequence ID" value="NZ_JBHUDH010000183.1"/>
</dbReference>
<evidence type="ECO:0000259" key="2">
    <source>
        <dbReference type="Pfam" id="PF00082"/>
    </source>
</evidence>
<dbReference type="Proteomes" id="UP001597111">
    <property type="component" value="Unassembled WGS sequence"/>
</dbReference>
<evidence type="ECO:0000313" key="3">
    <source>
        <dbReference type="EMBL" id="MFD1527333.1"/>
    </source>
</evidence>
<dbReference type="Gene3D" id="3.40.50.200">
    <property type="entry name" value="Peptidase S8/S53 domain"/>
    <property type="match status" value="1"/>
</dbReference>
<keyword evidence="4" id="KW-1185">Reference proteome</keyword>
<evidence type="ECO:0000313" key="4">
    <source>
        <dbReference type="Proteomes" id="UP001597111"/>
    </source>
</evidence>
<gene>
    <name evidence="3" type="ORF">ACFR9S_13690</name>
</gene>
<comment type="caution">
    <text evidence="3">The sequence shown here is derived from an EMBL/GenBank/DDBJ whole genome shotgun (WGS) entry which is preliminary data.</text>
</comment>
<dbReference type="EMBL" id="JBHUDH010000183">
    <property type="protein sequence ID" value="MFD1527333.1"/>
    <property type="molecule type" value="Genomic_DNA"/>
</dbReference>
<dbReference type="PROSITE" id="PS51892">
    <property type="entry name" value="SUBTILASE"/>
    <property type="match status" value="1"/>
</dbReference>
<feature type="domain" description="Peptidase S8/S53" evidence="2">
    <location>
        <begin position="120"/>
        <end position="217"/>
    </location>
</feature>
<dbReference type="SUPFAM" id="SSF52743">
    <property type="entry name" value="Subtilisin-like"/>
    <property type="match status" value="1"/>
</dbReference>
<sequence>MTSAGNYADRHWTGTGNEGWLAFANETRYNTLGEGDISGSVSLRLYWEGAADYDLYLYRAENGGDPLVAKSATNETGAGSHTEAIDATVPEGRYYVAVRGGPDADNSTVDLFSSRHELAISSEGGGMVAPATAEGVIAVGAVDAVTGEPQPYSSTGPRLDISAPSAVETNTAGEMYGSSVAAPLVAGTLTLMLAENESLSPSEAQRVFRNTAVQDDGRLYLDAAGAVTAVTSESPAEIDTGGLDWYNGTAS</sequence>
<comment type="similarity">
    <text evidence="1">Belongs to the peptidase S8 family.</text>
</comment>